<dbReference type="PANTHER" id="PTHR36206">
    <property type="entry name" value="ASPERCRYPTIN BIOSYNTHESIS CLUSTER-SPECIFIC TRANSCRIPTION REGULATOR ATNN-RELATED"/>
    <property type="match status" value="1"/>
</dbReference>
<gene>
    <name evidence="9" type="ORF">Daesc_008715</name>
</gene>
<dbReference type="PANTHER" id="PTHR36206:SF13">
    <property type="entry name" value="TRANSCRIPTIONAL REGULATORY PROTEIN MOC3"/>
    <property type="match status" value="1"/>
</dbReference>
<name>A0AAX6MCG9_9PEZI</name>
<keyword evidence="2" id="KW-0862">Zinc</keyword>
<keyword evidence="10" id="KW-1185">Reference proteome</keyword>
<dbReference type="Gene3D" id="4.10.240.10">
    <property type="entry name" value="Zn(2)-C6 fungal-type DNA-binding domain"/>
    <property type="match status" value="1"/>
</dbReference>
<dbReference type="SUPFAM" id="SSF57701">
    <property type="entry name" value="Zn2/Cys6 DNA-binding domain"/>
    <property type="match status" value="1"/>
</dbReference>
<keyword evidence="5" id="KW-0804">Transcription</keyword>
<keyword evidence="4" id="KW-0238">DNA-binding</keyword>
<sequence>MTAPSVPRIRARKPKVRSGCATCKSRRIKCDEGRPVCARCKKSKLPCKYVAPEPKQGQGRGKSQYGASESGDAGGGAQLTPRVHLHEFEGHEVFYFDLFRNVVVSNLCQNGYKNFWYRTVLRESLRDECVRDCVLGTGALCRAMMDQVHRLKQPGTKSLWMVPTDSLNAINSRYHQDALQFYTKAISKFRRRMLQESSSVTPRTILIMSLLLIVFEAMQGNTETIDRLMHSTISALDSSMSSMTFGTRLPPSLDDEGIREADYFFARLSGFNSLLSPFYPGILRNKAYQRTWLCKDATPSYDQNTQETEQSFERYTTYFLLWCFRTVQTRLFDSPMDFARFNEEQALALAHSRIWCEFLHTKVDEEKDTDQRRTWKIMLVEAKMFSIFAQYRHDLEESEALWDSQLPVCREVVALAESALEDGSPLVSSLPPLLEDKLQPMMRSLTNKCRNYETRTRALALCQKLSGPWFENKAMAVGMRILVELEERHRDASGFIPYRSRLKWSVSSWNEDRTELRMVLVGVITGQRRELTIRKDEDIDALIANISKLSI</sequence>
<evidence type="ECO:0000256" key="4">
    <source>
        <dbReference type="ARBA" id="ARBA00023125"/>
    </source>
</evidence>
<dbReference type="InterPro" id="IPR052360">
    <property type="entry name" value="Transcr_Regulatory_Proteins"/>
</dbReference>
<accession>A0AAX6MCG9</accession>
<dbReference type="Proteomes" id="UP001369815">
    <property type="component" value="Unassembled WGS sequence"/>
</dbReference>
<dbReference type="PROSITE" id="PS00463">
    <property type="entry name" value="ZN2_CY6_FUNGAL_1"/>
    <property type="match status" value="1"/>
</dbReference>
<dbReference type="AlphaFoldDB" id="A0AAX6MCG9"/>
<evidence type="ECO:0000256" key="5">
    <source>
        <dbReference type="ARBA" id="ARBA00023163"/>
    </source>
</evidence>
<evidence type="ECO:0000256" key="7">
    <source>
        <dbReference type="SAM" id="MobiDB-lite"/>
    </source>
</evidence>
<dbReference type="PRINTS" id="PR00755">
    <property type="entry name" value="AFLATOXINBRP"/>
</dbReference>
<evidence type="ECO:0000256" key="1">
    <source>
        <dbReference type="ARBA" id="ARBA00022723"/>
    </source>
</evidence>
<dbReference type="Pfam" id="PF00172">
    <property type="entry name" value="Zn_clus"/>
    <property type="match status" value="1"/>
</dbReference>
<keyword evidence="1" id="KW-0479">Metal-binding</keyword>
<dbReference type="GO" id="GO:0008270">
    <property type="term" value="F:zinc ion binding"/>
    <property type="evidence" value="ECO:0007669"/>
    <property type="project" value="InterPro"/>
</dbReference>
<reference evidence="9 10" key="1">
    <citation type="journal article" date="2024" name="Front Chem Biol">
        <title>Unveiling the potential of Daldinia eschscholtzii MFLUCC 19-0629 through bioactivity and bioinformatics studies for enhanced sustainable agriculture production.</title>
        <authorList>
            <person name="Brooks S."/>
            <person name="Weaver J.A."/>
            <person name="Klomchit A."/>
            <person name="Alharthi S.A."/>
            <person name="Onlamun T."/>
            <person name="Nurani R."/>
            <person name="Vong T.K."/>
            <person name="Alberti F."/>
            <person name="Greco C."/>
        </authorList>
    </citation>
    <scope>NUCLEOTIDE SEQUENCE [LARGE SCALE GENOMIC DNA]</scope>
    <source>
        <strain evidence="9">MFLUCC 19-0629</strain>
    </source>
</reference>
<feature type="region of interest" description="Disordered" evidence="7">
    <location>
        <begin position="54"/>
        <end position="76"/>
    </location>
</feature>
<keyword evidence="6" id="KW-0539">Nucleus</keyword>
<proteinExistence type="predicted"/>
<dbReference type="PROSITE" id="PS50048">
    <property type="entry name" value="ZN2_CY6_FUNGAL_2"/>
    <property type="match status" value="1"/>
</dbReference>
<protein>
    <recommendedName>
        <fullName evidence="8">Zn(2)-C6 fungal-type domain-containing protein</fullName>
    </recommendedName>
</protein>
<organism evidence="9 10">
    <name type="scientific">Daldinia eschscholtzii</name>
    <dbReference type="NCBI Taxonomy" id="292717"/>
    <lineage>
        <taxon>Eukaryota</taxon>
        <taxon>Fungi</taxon>
        <taxon>Dikarya</taxon>
        <taxon>Ascomycota</taxon>
        <taxon>Pezizomycotina</taxon>
        <taxon>Sordariomycetes</taxon>
        <taxon>Xylariomycetidae</taxon>
        <taxon>Xylariales</taxon>
        <taxon>Hypoxylaceae</taxon>
        <taxon>Daldinia</taxon>
    </lineage>
</organism>
<dbReference type="GO" id="GO:0000981">
    <property type="term" value="F:DNA-binding transcription factor activity, RNA polymerase II-specific"/>
    <property type="evidence" value="ECO:0007669"/>
    <property type="project" value="InterPro"/>
</dbReference>
<evidence type="ECO:0000256" key="2">
    <source>
        <dbReference type="ARBA" id="ARBA00022833"/>
    </source>
</evidence>
<evidence type="ECO:0000313" key="10">
    <source>
        <dbReference type="Proteomes" id="UP001369815"/>
    </source>
</evidence>
<dbReference type="GO" id="GO:0003677">
    <property type="term" value="F:DNA binding"/>
    <property type="evidence" value="ECO:0007669"/>
    <property type="project" value="UniProtKB-KW"/>
</dbReference>
<dbReference type="InterPro" id="IPR001138">
    <property type="entry name" value="Zn2Cys6_DnaBD"/>
</dbReference>
<keyword evidence="3" id="KW-0805">Transcription regulation</keyword>
<feature type="domain" description="Zn(2)-C6 fungal-type" evidence="8">
    <location>
        <begin position="19"/>
        <end position="49"/>
    </location>
</feature>
<dbReference type="InterPro" id="IPR036864">
    <property type="entry name" value="Zn2-C6_fun-type_DNA-bd_sf"/>
</dbReference>
<evidence type="ECO:0000313" key="9">
    <source>
        <dbReference type="EMBL" id="KAK6950388.1"/>
    </source>
</evidence>
<dbReference type="SMART" id="SM00066">
    <property type="entry name" value="GAL4"/>
    <property type="match status" value="1"/>
</dbReference>
<comment type="caution">
    <text evidence="9">The sequence shown here is derived from an EMBL/GenBank/DDBJ whole genome shotgun (WGS) entry which is preliminary data.</text>
</comment>
<dbReference type="CDD" id="cd00067">
    <property type="entry name" value="GAL4"/>
    <property type="match status" value="1"/>
</dbReference>
<evidence type="ECO:0000256" key="3">
    <source>
        <dbReference type="ARBA" id="ARBA00023015"/>
    </source>
</evidence>
<evidence type="ECO:0000256" key="6">
    <source>
        <dbReference type="ARBA" id="ARBA00023242"/>
    </source>
</evidence>
<evidence type="ECO:0000259" key="8">
    <source>
        <dbReference type="PROSITE" id="PS50048"/>
    </source>
</evidence>
<dbReference type="EMBL" id="JBANMG010000008">
    <property type="protein sequence ID" value="KAK6950388.1"/>
    <property type="molecule type" value="Genomic_DNA"/>
</dbReference>